<name>A0AAN9T335_9HEMI</name>
<comment type="subcellular location">
    <subcellularLocation>
        <location evidence="1">Golgi apparatus membrane</location>
        <topology evidence="1">Multi-pass membrane protein</topology>
    </subcellularLocation>
</comment>
<dbReference type="GO" id="GO:0000139">
    <property type="term" value="C:Golgi membrane"/>
    <property type="evidence" value="ECO:0007669"/>
    <property type="project" value="UniProtKB-SubCell"/>
</dbReference>
<dbReference type="PANTHER" id="PTHR12726">
    <property type="entry name" value="CERAMIDE GLUCOSYLTRANSFERASE"/>
    <property type="match status" value="1"/>
</dbReference>
<evidence type="ECO:0000256" key="8">
    <source>
        <dbReference type="ARBA" id="ARBA00022679"/>
    </source>
</evidence>
<evidence type="ECO:0000256" key="15">
    <source>
        <dbReference type="ARBA" id="ARBA00048104"/>
    </source>
</evidence>
<evidence type="ECO:0000256" key="5">
    <source>
        <dbReference type="ARBA" id="ARBA00012699"/>
    </source>
</evidence>
<dbReference type="GO" id="GO:0008120">
    <property type="term" value="F:ceramide glucosyltransferase activity"/>
    <property type="evidence" value="ECO:0007669"/>
    <property type="project" value="UniProtKB-EC"/>
</dbReference>
<evidence type="ECO:0000256" key="1">
    <source>
        <dbReference type="ARBA" id="ARBA00004653"/>
    </source>
</evidence>
<feature type="transmembrane region" description="Helical" evidence="16">
    <location>
        <begin position="312"/>
        <end position="333"/>
    </location>
</feature>
<keyword evidence="7" id="KW-0328">Glycosyltransferase</keyword>
<dbReference type="Pfam" id="PF13506">
    <property type="entry name" value="Glyco_transf_21"/>
    <property type="match status" value="1"/>
</dbReference>
<evidence type="ECO:0000256" key="12">
    <source>
        <dbReference type="ARBA" id="ARBA00023098"/>
    </source>
</evidence>
<comment type="catalytic activity">
    <reaction evidence="14">
        <text>UDP-alpha-D-xylose + an N-acylsphing-4-enine = a beta-D-xylosyl-(1&lt;-&gt;1')-N-acylsphing-4-enine + UDP + H(+)</text>
        <dbReference type="Rhea" id="RHEA:70243"/>
        <dbReference type="ChEBI" id="CHEBI:15378"/>
        <dbReference type="ChEBI" id="CHEBI:52639"/>
        <dbReference type="ChEBI" id="CHEBI:57632"/>
        <dbReference type="ChEBI" id="CHEBI:58223"/>
        <dbReference type="ChEBI" id="CHEBI:189068"/>
    </reaction>
    <physiologicalReaction direction="left-to-right" evidence="14">
        <dbReference type="Rhea" id="RHEA:70244"/>
    </physiologicalReaction>
</comment>
<keyword evidence="9 16" id="KW-0812">Transmembrane</keyword>
<organism evidence="17 18">
    <name type="scientific">Parthenolecanium corni</name>
    <dbReference type="NCBI Taxonomy" id="536013"/>
    <lineage>
        <taxon>Eukaryota</taxon>
        <taxon>Metazoa</taxon>
        <taxon>Ecdysozoa</taxon>
        <taxon>Arthropoda</taxon>
        <taxon>Hexapoda</taxon>
        <taxon>Insecta</taxon>
        <taxon>Pterygota</taxon>
        <taxon>Neoptera</taxon>
        <taxon>Paraneoptera</taxon>
        <taxon>Hemiptera</taxon>
        <taxon>Sternorrhyncha</taxon>
        <taxon>Coccoidea</taxon>
        <taxon>Coccidae</taxon>
        <taxon>Parthenolecanium</taxon>
    </lineage>
</organism>
<keyword evidence="12" id="KW-0443">Lipid metabolism</keyword>
<dbReference type="InterPro" id="IPR025993">
    <property type="entry name" value="Ceramide_glucosylTrfase"/>
</dbReference>
<dbReference type="Gene3D" id="3.90.550.10">
    <property type="entry name" value="Spore Coat Polysaccharide Biosynthesis Protein SpsA, Chain A"/>
    <property type="match status" value="1"/>
</dbReference>
<keyword evidence="11" id="KW-0333">Golgi apparatus</keyword>
<feature type="transmembrane region" description="Helical" evidence="16">
    <location>
        <begin position="284"/>
        <end position="306"/>
    </location>
</feature>
<evidence type="ECO:0000256" key="16">
    <source>
        <dbReference type="SAM" id="Phobius"/>
    </source>
</evidence>
<dbReference type="GO" id="GO:0006679">
    <property type="term" value="P:glucosylceramide biosynthetic process"/>
    <property type="evidence" value="ECO:0007669"/>
    <property type="project" value="TreeGrafter"/>
</dbReference>
<reference evidence="17 18" key="1">
    <citation type="submission" date="2024-03" db="EMBL/GenBank/DDBJ databases">
        <title>Adaptation during the transition from Ophiocordyceps entomopathogen to insect associate is accompanied by gene loss and intensified selection.</title>
        <authorList>
            <person name="Ward C.M."/>
            <person name="Onetto C.A."/>
            <person name="Borneman A.R."/>
        </authorList>
    </citation>
    <scope>NUCLEOTIDE SEQUENCE [LARGE SCALE GENOMIC DNA]</scope>
    <source>
        <strain evidence="17">AWRI1</strain>
        <tissue evidence="17">Single Adult Female</tissue>
    </source>
</reference>
<comment type="catalytic activity">
    <reaction evidence="15">
        <text>N-(9Z-octadecenoyl)-sphing-4-enine + UDP-alpha-D-xylose = beta-D-xylosyl-(1&lt;-&gt;1')-N-(9Z-octadecenoyl)-sphing-4-enine + UDP + H(+)</text>
        <dbReference type="Rhea" id="RHEA:70247"/>
        <dbReference type="ChEBI" id="CHEBI:15378"/>
        <dbReference type="ChEBI" id="CHEBI:57632"/>
        <dbReference type="ChEBI" id="CHEBI:58223"/>
        <dbReference type="ChEBI" id="CHEBI:77996"/>
        <dbReference type="ChEBI" id="CHEBI:189081"/>
    </reaction>
    <physiologicalReaction direction="left-to-right" evidence="15">
        <dbReference type="Rhea" id="RHEA:70248"/>
    </physiologicalReaction>
</comment>
<evidence type="ECO:0000256" key="6">
    <source>
        <dbReference type="ARBA" id="ARBA00022516"/>
    </source>
</evidence>
<keyword evidence="18" id="KW-1185">Reference proteome</keyword>
<dbReference type="EC" id="2.4.1.80" evidence="5"/>
<comment type="pathway">
    <text evidence="3">Sphingolipid metabolism.</text>
</comment>
<evidence type="ECO:0000256" key="2">
    <source>
        <dbReference type="ARBA" id="ARBA00004760"/>
    </source>
</evidence>
<gene>
    <name evidence="17" type="ORF">V9T40_014341</name>
</gene>
<dbReference type="PANTHER" id="PTHR12726:SF0">
    <property type="entry name" value="CERAMIDE GLUCOSYLTRANSFERASE"/>
    <property type="match status" value="1"/>
</dbReference>
<evidence type="ECO:0000256" key="11">
    <source>
        <dbReference type="ARBA" id="ARBA00023034"/>
    </source>
</evidence>
<accession>A0AAN9T335</accession>
<dbReference type="EMBL" id="JBBCAQ010000038">
    <property type="protein sequence ID" value="KAK7571869.1"/>
    <property type="molecule type" value="Genomic_DNA"/>
</dbReference>
<evidence type="ECO:0000256" key="10">
    <source>
        <dbReference type="ARBA" id="ARBA00022989"/>
    </source>
</evidence>
<proteinExistence type="inferred from homology"/>
<keyword evidence="8" id="KW-0808">Transferase</keyword>
<dbReference type="SUPFAM" id="SSF53448">
    <property type="entry name" value="Nucleotide-diphospho-sugar transferases"/>
    <property type="match status" value="1"/>
</dbReference>
<dbReference type="CDD" id="cd02520">
    <property type="entry name" value="Glucosylceramide_synthase"/>
    <property type="match status" value="1"/>
</dbReference>
<sequence>MFYVYYVLAVIFIIFWCSLWILHLVAIFQAKVKFHRKIDPFHGIPYDGVSILKPLKGLDANLYHNLETFFTMQYPIFELLFCFEDGADSALPLVNNLIEKYPDVDAKVFVGGSLVGVNPKINNMQPGYVAAKYNFVMISDSSLRMKEETLTDMVQLMDEDVGIVHQLPFVCDKEGFAATLEKIYFGTAHARVYLFADFMQVNCHTGMSTLIRKRLLDDVGGLQAFGCYLAEDFFMGKSIMDRGYRTKVSSLPALQNPGGSSVKVFRERLKRWTKLRCAMAPHTIILEPLSECLILGAFTAWAVYVAFMWDPIVFYLVHVLFWFLLDYILLSIIQNGSLPFSKLYFVIGWLYREINGPLIFLSAFWDPTIRWRSRVYRLQMGGIAEEISPKLKL</sequence>
<comment type="pathway">
    <text evidence="2">Lipid metabolism; sphingolipid metabolism.</text>
</comment>
<feature type="transmembrane region" description="Helical" evidence="16">
    <location>
        <begin position="6"/>
        <end position="28"/>
    </location>
</feature>
<evidence type="ECO:0000256" key="13">
    <source>
        <dbReference type="ARBA" id="ARBA00023136"/>
    </source>
</evidence>
<evidence type="ECO:0000256" key="4">
    <source>
        <dbReference type="ARBA" id="ARBA00006739"/>
    </source>
</evidence>
<dbReference type="InterPro" id="IPR029044">
    <property type="entry name" value="Nucleotide-diphossugar_trans"/>
</dbReference>
<evidence type="ECO:0000256" key="7">
    <source>
        <dbReference type="ARBA" id="ARBA00022676"/>
    </source>
</evidence>
<comment type="similarity">
    <text evidence="4">Belongs to the glycosyltransferase 2 family.</text>
</comment>
<evidence type="ECO:0000256" key="3">
    <source>
        <dbReference type="ARBA" id="ARBA00004991"/>
    </source>
</evidence>
<protein>
    <recommendedName>
        <fullName evidence="5">ceramide glucosyltransferase</fullName>
        <ecNumber evidence="5">2.4.1.80</ecNumber>
    </recommendedName>
</protein>
<keyword evidence="6" id="KW-0444">Lipid biosynthesis</keyword>
<keyword evidence="10 16" id="KW-1133">Transmembrane helix</keyword>
<comment type="caution">
    <text evidence="17">The sequence shown here is derived from an EMBL/GenBank/DDBJ whole genome shotgun (WGS) entry which is preliminary data.</text>
</comment>
<evidence type="ECO:0000313" key="18">
    <source>
        <dbReference type="Proteomes" id="UP001367676"/>
    </source>
</evidence>
<dbReference type="Proteomes" id="UP001367676">
    <property type="component" value="Unassembled WGS sequence"/>
</dbReference>
<keyword evidence="13 16" id="KW-0472">Membrane</keyword>
<evidence type="ECO:0000313" key="17">
    <source>
        <dbReference type="EMBL" id="KAK7571869.1"/>
    </source>
</evidence>
<evidence type="ECO:0000256" key="14">
    <source>
        <dbReference type="ARBA" id="ARBA00047869"/>
    </source>
</evidence>
<evidence type="ECO:0000256" key="9">
    <source>
        <dbReference type="ARBA" id="ARBA00022692"/>
    </source>
</evidence>
<dbReference type="AlphaFoldDB" id="A0AAN9T335"/>
<dbReference type="FunFam" id="3.90.550.10:FF:000041">
    <property type="entry name" value="UDP-glucose ceramide glucosyltransferase"/>
    <property type="match status" value="1"/>
</dbReference>